<evidence type="ECO:0000256" key="1">
    <source>
        <dbReference type="SAM" id="SignalP"/>
    </source>
</evidence>
<proteinExistence type="predicted"/>
<dbReference type="PANTHER" id="PTHR46825:SF9">
    <property type="entry name" value="BETA-LACTAMASE-RELATED DOMAIN-CONTAINING PROTEIN"/>
    <property type="match status" value="1"/>
</dbReference>
<keyword evidence="4" id="KW-1185">Reference proteome</keyword>
<dbReference type="GO" id="GO:0016787">
    <property type="term" value="F:hydrolase activity"/>
    <property type="evidence" value="ECO:0007669"/>
    <property type="project" value="UniProtKB-KW"/>
</dbReference>
<gene>
    <name evidence="3" type="ORF">H3N35_18580</name>
</gene>
<reference evidence="3 4" key="1">
    <citation type="journal article" date="2022" name="Mar. Drugs">
        <title>Bioassay-Guided Fractionation Leads to the Detection of Cholic Acid Generated by the Rare Thalassomonas sp.</title>
        <authorList>
            <person name="Pheiffer F."/>
            <person name="Schneider Y.K."/>
            <person name="Hansen E.H."/>
            <person name="Andersen J.H."/>
            <person name="Isaksson J."/>
            <person name="Busche T."/>
            <person name="R C."/>
            <person name="Kalinowski J."/>
            <person name="Zyl L.V."/>
            <person name="Trindade M."/>
        </authorList>
    </citation>
    <scope>NUCLEOTIDE SEQUENCE [LARGE SCALE GENOMIC DNA]</scope>
    <source>
        <strain evidence="3 4">A5K-61T</strain>
    </source>
</reference>
<sequence length="360" mass="40469">MIVNNKLIALCLWLVATTTFAAPAKEVSAWKKHAENNHFNGAVLVAVGNDIVLKRGFGIADKENKRAFSANSVFDILSVTKQFTATAILKLEEKGLLSVNDTIGRFFKDIPNDKKAITLHQLLTHTSGLKSDFKEDYEVVSRDDLIQGAFRSKLQSTPGTHYEYSNVGYSLLGIIIEKVSGLSYEKFLNEKLFSPAGMSETGYKLPRWQAQDLVAGYDGNNRWGTPLEHEWAEDGPWWNLKANGGLLSTLTDLHKWHIALKGELILSDASKLKLFSPYVAENEAATSHYGYGWAVFKTRRNTKLVAHNGGNPYFFSDFRHYSDENILILFATNDRSKKNFKQYGRLIKAVFADLKHKEQG</sequence>
<feature type="signal peptide" evidence="1">
    <location>
        <begin position="1"/>
        <end position="21"/>
    </location>
</feature>
<dbReference type="InterPro" id="IPR001466">
    <property type="entry name" value="Beta-lactam-related"/>
</dbReference>
<dbReference type="PANTHER" id="PTHR46825">
    <property type="entry name" value="D-ALANYL-D-ALANINE-CARBOXYPEPTIDASE/ENDOPEPTIDASE AMPH"/>
    <property type="match status" value="1"/>
</dbReference>
<name>A0ABY7VAB4_9GAMM</name>
<dbReference type="Gene3D" id="3.40.710.10">
    <property type="entry name" value="DD-peptidase/beta-lactamase superfamily"/>
    <property type="match status" value="1"/>
</dbReference>
<accession>A0ABY7VAB4</accession>
<dbReference type="EMBL" id="CP059693">
    <property type="protein sequence ID" value="WDE10271.1"/>
    <property type="molecule type" value="Genomic_DNA"/>
</dbReference>
<dbReference type="RefSeq" id="WP_274050300.1">
    <property type="nucleotide sequence ID" value="NZ_CP059693.1"/>
</dbReference>
<evidence type="ECO:0000313" key="3">
    <source>
        <dbReference type="EMBL" id="WDE10271.1"/>
    </source>
</evidence>
<dbReference type="SUPFAM" id="SSF56601">
    <property type="entry name" value="beta-lactamase/transpeptidase-like"/>
    <property type="match status" value="1"/>
</dbReference>
<keyword evidence="1" id="KW-0732">Signal</keyword>
<feature type="domain" description="Beta-lactamase-related" evidence="2">
    <location>
        <begin position="40"/>
        <end position="340"/>
    </location>
</feature>
<evidence type="ECO:0000313" key="4">
    <source>
        <dbReference type="Proteomes" id="UP001215231"/>
    </source>
</evidence>
<dbReference type="InterPro" id="IPR012338">
    <property type="entry name" value="Beta-lactam/transpept-like"/>
</dbReference>
<dbReference type="Pfam" id="PF00144">
    <property type="entry name" value="Beta-lactamase"/>
    <property type="match status" value="1"/>
</dbReference>
<organism evidence="3 4">
    <name type="scientific">Thalassomonas haliotis</name>
    <dbReference type="NCBI Taxonomy" id="485448"/>
    <lineage>
        <taxon>Bacteria</taxon>
        <taxon>Pseudomonadati</taxon>
        <taxon>Pseudomonadota</taxon>
        <taxon>Gammaproteobacteria</taxon>
        <taxon>Alteromonadales</taxon>
        <taxon>Colwelliaceae</taxon>
        <taxon>Thalassomonas</taxon>
    </lineage>
</organism>
<feature type="chain" id="PRO_5046801484" evidence="1">
    <location>
        <begin position="22"/>
        <end position="360"/>
    </location>
</feature>
<dbReference type="InterPro" id="IPR050491">
    <property type="entry name" value="AmpC-like"/>
</dbReference>
<protein>
    <submittedName>
        <fullName evidence="3">Serine hydrolase</fullName>
    </submittedName>
</protein>
<keyword evidence="3" id="KW-0378">Hydrolase</keyword>
<dbReference type="Proteomes" id="UP001215231">
    <property type="component" value="Chromosome"/>
</dbReference>
<evidence type="ECO:0000259" key="2">
    <source>
        <dbReference type="Pfam" id="PF00144"/>
    </source>
</evidence>